<evidence type="ECO:0008006" key="11">
    <source>
        <dbReference type="Google" id="ProtNLM"/>
    </source>
</evidence>
<dbReference type="GO" id="GO:0016705">
    <property type="term" value="F:oxidoreductase activity, acting on paired donors, with incorporation or reduction of molecular oxygen"/>
    <property type="evidence" value="ECO:0007669"/>
    <property type="project" value="InterPro"/>
</dbReference>
<keyword evidence="5 7" id="KW-0408">Iron</keyword>
<evidence type="ECO:0000256" key="8">
    <source>
        <dbReference type="SAM" id="MobiDB-lite"/>
    </source>
</evidence>
<keyword evidence="2 7" id="KW-0349">Heme</keyword>
<evidence type="ECO:0000256" key="1">
    <source>
        <dbReference type="ARBA" id="ARBA00010617"/>
    </source>
</evidence>
<gene>
    <name evidence="9" type="ORF">ABR75_05435</name>
</gene>
<dbReference type="Proteomes" id="UP000051017">
    <property type="component" value="Unassembled WGS sequence"/>
</dbReference>
<comment type="caution">
    <text evidence="9">The sequence shown here is derived from an EMBL/GenBank/DDBJ whole genome shotgun (WGS) entry which is preliminary data.</text>
</comment>
<protein>
    <recommendedName>
        <fullName evidence="11">Cytochrome</fullName>
    </recommendedName>
</protein>
<dbReference type="FunFam" id="1.10.630.10:FF:000018">
    <property type="entry name" value="Cytochrome P450 monooxygenase"/>
    <property type="match status" value="1"/>
</dbReference>
<dbReference type="PANTHER" id="PTHR46696">
    <property type="entry name" value="P450, PUTATIVE (EUROFUNG)-RELATED"/>
    <property type="match status" value="1"/>
</dbReference>
<evidence type="ECO:0000313" key="9">
    <source>
        <dbReference type="EMBL" id="KRO46768.1"/>
    </source>
</evidence>
<proteinExistence type="inferred from homology"/>
<dbReference type="Gene3D" id="1.10.630.10">
    <property type="entry name" value="Cytochrome P450"/>
    <property type="match status" value="1"/>
</dbReference>
<dbReference type="AlphaFoldDB" id="A0A0R2QC98"/>
<dbReference type="PANTHER" id="PTHR46696:SF1">
    <property type="entry name" value="CYTOCHROME P450 YJIB-RELATED"/>
    <property type="match status" value="1"/>
</dbReference>
<dbReference type="Pfam" id="PF00067">
    <property type="entry name" value="p450"/>
    <property type="match status" value="1"/>
</dbReference>
<dbReference type="GO" id="GO:0005506">
    <property type="term" value="F:iron ion binding"/>
    <property type="evidence" value="ECO:0007669"/>
    <property type="project" value="InterPro"/>
</dbReference>
<name>A0A0R2QC98_9ACTN</name>
<dbReference type="GO" id="GO:0020037">
    <property type="term" value="F:heme binding"/>
    <property type="evidence" value="ECO:0007669"/>
    <property type="project" value="InterPro"/>
</dbReference>
<accession>A0A0R2QC98</accession>
<dbReference type="PRINTS" id="PR00359">
    <property type="entry name" value="BP450"/>
</dbReference>
<keyword evidence="6 7" id="KW-0503">Monooxygenase</keyword>
<evidence type="ECO:0000256" key="2">
    <source>
        <dbReference type="ARBA" id="ARBA00022617"/>
    </source>
</evidence>
<feature type="compositionally biased region" description="Polar residues" evidence="8">
    <location>
        <begin position="62"/>
        <end position="72"/>
    </location>
</feature>
<keyword evidence="4 7" id="KW-0560">Oxidoreductase</keyword>
<dbReference type="InterPro" id="IPR002397">
    <property type="entry name" value="Cyt_P450_B"/>
</dbReference>
<dbReference type="GO" id="GO:0004497">
    <property type="term" value="F:monooxygenase activity"/>
    <property type="evidence" value="ECO:0007669"/>
    <property type="project" value="UniProtKB-KW"/>
</dbReference>
<evidence type="ECO:0000256" key="4">
    <source>
        <dbReference type="ARBA" id="ARBA00023002"/>
    </source>
</evidence>
<dbReference type="PROSITE" id="PS00086">
    <property type="entry name" value="CYTOCHROME_P450"/>
    <property type="match status" value="1"/>
</dbReference>
<evidence type="ECO:0000313" key="10">
    <source>
        <dbReference type="Proteomes" id="UP000051017"/>
    </source>
</evidence>
<sequence length="403" mass="45371">MTTAVFNPFDPAFRANPYPYYDALRSNEPVHTTAFGMVVLTRYEDVSTTLKSADFSRDIEKYSTQASTPSRQNYRDQQRTRTKSILNLDPPDHTRLRRIVSKSFTPSAMERLRPRIQQLVDNVLDRAQEAGHIELIDDLAFPVPFQVISDLLDMPTDRSIELREWSQLITNSLEPTATDEELVQSEDAISQLVPYLTTIIEHRRKHLSDDMLSSLITAEESGEQMTTEELMAFVVLLYIAGHETTVNLIGNGTLALLNNPEQQAIVHNNGLTQSHIDELLRFDGPVQHTVRVPLVPVHYMVDNEQITVQPGTMVLTSLGGANHDPSMFENPNDLQLNRANANRHMAFSSGIHYCLGASLAKIETEIAIGSLIKRFAQIEVIGTPSWRDRLTIRGVNQLRLSVS</sequence>
<dbReference type="SUPFAM" id="SSF48264">
    <property type="entry name" value="Cytochrome P450"/>
    <property type="match status" value="1"/>
</dbReference>
<evidence type="ECO:0000256" key="3">
    <source>
        <dbReference type="ARBA" id="ARBA00022723"/>
    </source>
</evidence>
<dbReference type="CDD" id="cd20625">
    <property type="entry name" value="CYP164-like"/>
    <property type="match status" value="1"/>
</dbReference>
<dbReference type="EMBL" id="LIBJ01000238">
    <property type="protein sequence ID" value="KRO46768.1"/>
    <property type="molecule type" value="Genomic_DNA"/>
</dbReference>
<keyword evidence="3 7" id="KW-0479">Metal-binding</keyword>
<dbReference type="InterPro" id="IPR001128">
    <property type="entry name" value="Cyt_P450"/>
</dbReference>
<dbReference type="InterPro" id="IPR036396">
    <property type="entry name" value="Cyt_P450_sf"/>
</dbReference>
<reference evidence="9 10" key="1">
    <citation type="submission" date="2015-10" db="EMBL/GenBank/DDBJ databases">
        <title>Metagenome-Assembled Genomes uncover a global brackish microbiome.</title>
        <authorList>
            <person name="Hugerth L.W."/>
            <person name="Larsson J."/>
            <person name="Alneberg J."/>
            <person name="Lindh M.V."/>
            <person name="Legrand C."/>
            <person name="Pinhassi J."/>
            <person name="Andersson A.F."/>
        </authorList>
    </citation>
    <scope>NUCLEOTIDE SEQUENCE [LARGE SCALE GENOMIC DNA]</scope>
    <source>
        <strain evidence="9">BACL6 MAG-120924-bin43</strain>
    </source>
</reference>
<evidence type="ECO:0000256" key="7">
    <source>
        <dbReference type="RuleBase" id="RU000461"/>
    </source>
</evidence>
<evidence type="ECO:0000256" key="5">
    <source>
        <dbReference type="ARBA" id="ARBA00023004"/>
    </source>
</evidence>
<evidence type="ECO:0000256" key="6">
    <source>
        <dbReference type="ARBA" id="ARBA00023033"/>
    </source>
</evidence>
<comment type="similarity">
    <text evidence="1 7">Belongs to the cytochrome P450 family.</text>
</comment>
<organism evidence="9 10">
    <name type="scientific">Acidimicrobiia bacterium BACL6 MAG-120924-bin43</name>
    <dbReference type="NCBI Taxonomy" id="1655583"/>
    <lineage>
        <taxon>Bacteria</taxon>
        <taxon>Bacillati</taxon>
        <taxon>Actinomycetota</taxon>
        <taxon>Acidimicrobiia</taxon>
        <taxon>acIV cluster</taxon>
    </lineage>
</organism>
<dbReference type="InterPro" id="IPR017972">
    <property type="entry name" value="Cyt_P450_CS"/>
</dbReference>
<feature type="region of interest" description="Disordered" evidence="8">
    <location>
        <begin position="61"/>
        <end position="88"/>
    </location>
</feature>